<dbReference type="OrthoDB" id="5149792at2"/>
<dbReference type="GO" id="GO:0016491">
    <property type="term" value="F:oxidoreductase activity"/>
    <property type="evidence" value="ECO:0007669"/>
    <property type="project" value="InterPro"/>
</dbReference>
<dbReference type="InterPro" id="IPR050461">
    <property type="entry name" value="Nitroreductase_HadB/RutE"/>
</dbReference>
<proteinExistence type="predicted"/>
<protein>
    <recommendedName>
        <fullName evidence="3">Nitroreductase domain-containing protein</fullName>
    </recommendedName>
</protein>
<dbReference type="PANTHER" id="PTHR43543:SF1">
    <property type="entry name" value="MALONIC SEMIALDEHYDE REDUCTASE RUTE-RELATED"/>
    <property type="match status" value="1"/>
</dbReference>
<dbReference type="AlphaFoldDB" id="A0A3P3U8W3"/>
<keyword evidence="2" id="KW-1185">Reference proteome</keyword>
<sequence length="399" mass="44152">MSRQRGRRALLIAIAGIAGLGLAAFAGLLLVSGAYKPAEYLEPWQKNTAQQFDDPRVRLAAHGLLAASGHNMQPWKIKLDDSDPLAFYLYADSKRLSEQADPLSRQMMVSQGTFLEYVRVAGRQLGYVTSVTLFPHGGYDEGNLRASMDAKPAARIELEQTVPQSEPLYDFLFLPDTNRLAYQPGKLTLEEVKALERLSVEDGITFKVYQDEEDVRKLGSYALRAAAAEASVSRVMEEAGAIFRANEREKNSDRYGFSVEGQGTSGIMRHVVQALVTLFPSMNAGQAAADRYVQTAEESVSGTSAYVMILSSGNSRTSQIESGIAYSQLILEAHRLGLAMQPLSQALEEYAEMKELYDGIHREYATGGETIQMLVRIGRPTREVPQTMRRDVRELIVEN</sequence>
<gene>
    <name evidence="1" type="ORF">EHV15_30570</name>
</gene>
<organism evidence="1 2">
    <name type="scientific">Paenibacillus oralis</name>
    <dbReference type="NCBI Taxonomy" id="2490856"/>
    <lineage>
        <taxon>Bacteria</taxon>
        <taxon>Bacillati</taxon>
        <taxon>Bacillota</taxon>
        <taxon>Bacilli</taxon>
        <taxon>Bacillales</taxon>
        <taxon>Paenibacillaceae</taxon>
        <taxon>Paenibacillus</taxon>
    </lineage>
</organism>
<evidence type="ECO:0000313" key="1">
    <source>
        <dbReference type="EMBL" id="RRJ66792.1"/>
    </source>
</evidence>
<evidence type="ECO:0008006" key="3">
    <source>
        <dbReference type="Google" id="ProtNLM"/>
    </source>
</evidence>
<evidence type="ECO:0000313" key="2">
    <source>
        <dbReference type="Proteomes" id="UP000267017"/>
    </source>
</evidence>
<dbReference type="NCBIfam" id="NF047509">
    <property type="entry name" value="Rv3131_FMN_oxido"/>
    <property type="match status" value="1"/>
</dbReference>
<comment type="caution">
    <text evidence="1">The sequence shown here is derived from an EMBL/GenBank/DDBJ whole genome shotgun (WGS) entry which is preliminary data.</text>
</comment>
<reference evidence="1 2" key="1">
    <citation type="submission" date="2018-11" db="EMBL/GenBank/DDBJ databases">
        <title>Genome sequencing of Paenibacillus sp. KCOM 3021 (= ChDC PVNT-B20).</title>
        <authorList>
            <person name="Kook J.-K."/>
            <person name="Park S.-N."/>
            <person name="Lim Y.K."/>
        </authorList>
    </citation>
    <scope>NUCLEOTIDE SEQUENCE [LARGE SCALE GENOMIC DNA]</scope>
    <source>
        <strain evidence="1 2">KCOM 3021</strain>
    </source>
</reference>
<accession>A0A3P3U8W3</accession>
<dbReference type="EMBL" id="RRCN01000001">
    <property type="protein sequence ID" value="RRJ66792.1"/>
    <property type="molecule type" value="Genomic_DNA"/>
</dbReference>
<dbReference type="PANTHER" id="PTHR43543">
    <property type="entry name" value="MALONIC SEMIALDEHYDE REDUCTASE RUTE-RELATED"/>
    <property type="match status" value="1"/>
</dbReference>
<dbReference type="InterPro" id="IPR000415">
    <property type="entry name" value="Nitroreductase-like"/>
</dbReference>
<name>A0A3P3U8W3_9BACL</name>
<dbReference type="Proteomes" id="UP000267017">
    <property type="component" value="Unassembled WGS sequence"/>
</dbReference>
<dbReference type="Gene3D" id="3.40.109.10">
    <property type="entry name" value="NADH Oxidase"/>
    <property type="match status" value="1"/>
</dbReference>
<dbReference type="SUPFAM" id="SSF55469">
    <property type="entry name" value="FMN-dependent nitroreductase-like"/>
    <property type="match status" value="1"/>
</dbReference>